<feature type="signal peptide" evidence="1">
    <location>
        <begin position="1"/>
        <end position="30"/>
    </location>
</feature>
<dbReference type="Proteomes" id="UP000063699">
    <property type="component" value="Chromosome"/>
</dbReference>
<evidence type="ECO:0000259" key="2">
    <source>
        <dbReference type="Pfam" id="PF03372"/>
    </source>
</evidence>
<keyword evidence="3" id="KW-0378">Hydrolase</keyword>
<organism evidence="3 4">
    <name type="scientific">Kibdelosporangium phytohabitans</name>
    <dbReference type="NCBI Taxonomy" id="860235"/>
    <lineage>
        <taxon>Bacteria</taxon>
        <taxon>Bacillati</taxon>
        <taxon>Actinomycetota</taxon>
        <taxon>Actinomycetes</taxon>
        <taxon>Pseudonocardiales</taxon>
        <taxon>Pseudonocardiaceae</taxon>
        <taxon>Kibdelosporangium</taxon>
    </lineage>
</organism>
<dbReference type="KEGG" id="kphy:AOZ06_19730"/>
<dbReference type="EMBL" id="CP012752">
    <property type="protein sequence ID" value="ALG08844.1"/>
    <property type="molecule type" value="Genomic_DNA"/>
</dbReference>
<proteinExistence type="predicted"/>
<dbReference type="Gene3D" id="3.60.10.10">
    <property type="entry name" value="Endonuclease/exonuclease/phosphatase"/>
    <property type="match status" value="1"/>
</dbReference>
<dbReference type="InterPro" id="IPR036691">
    <property type="entry name" value="Endo/exonu/phosph_ase_sf"/>
</dbReference>
<evidence type="ECO:0000256" key="1">
    <source>
        <dbReference type="SAM" id="SignalP"/>
    </source>
</evidence>
<sequence>MSGTGVRRRALGLIATLALSFAMLMGTADAVPAPMIGPAQGDALHVMSYNLRFASNAKPNSWARRRPVMAELLNRELPTLLGTQEGLYDQLRDIDRDLPSYYEWIGIGRDGGTKDEFTALFYDSRRLEALELHHFWLSDTPDVPGSMSWGNLVPRMVTWARFRDLRTGREFAGVNTHFDNHSEEAGIRSAYLVRTRIGEFAPGLPVLLIGDFNDPATRSRSYHVLVTEGGFADSWTAARQRLSPLYSTYHGYRGIRPGGSRIDWILTKGATTSFAAINTFAADAQIPSDHFPIQALVTLA</sequence>
<dbReference type="SUPFAM" id="SSF56219">
    <property type="entry name" value="DNase I-like"/>
    <property type="match status" value="1"/>
</dbReference>
<dbReference type="CDD" id="cd09083">
    <property type="entry name" value="EEP-1"/>
    <property type="match status" value="1"/>
</dbReference>
<feature type="domain" description="Endonuclease/exonuclease/phosphatase" evidence="2">
    <location>
        <begin position="47"/>
        <end position="290"/>
    </location>
</feature>
<gene>
    <name evidence="3" type="ORF">AOZ06_19730</name>
</gene>
<dbReference type="RefSeq" id="WP_054290750.1">
    <property type="nucleotide sequence ID" value="NZ_CP012752.1"/>
</dbReference>
<keyword evidence="3" id="KW-0255">Endonuclease</keyword>
<evidence type="ECO:0000313" key="4">
    <source>
        <dbReference type="Proteomes" id="UP000063699"/>
    </source>
</evidence>
<feature type="chain" id="PRO_5006035527" evidence="1">
    <location>
        <begin position="31"/>
        <end position="300"/>
    </location>
</feature>
<reference evidence="3 4" key="1">
    <citation type="submission" date="2015-07" db="EMBL/GenBank/DDBJ databases">
        <title>Genome sequencing of Kibdelosporangium phytohabitans.</title>
        <authorList>
            <person name="Qin S."/>
            <person name="Xing K."/>
        </authorList>
    </citation>
    <scope>NUCLEOTIDE SEQUENCE [LARGE SCALE GENOMIC DNA]</scope>
    <source>
        <strain evidence="3 4">KLBMP1111</strain>
    </source>
</reference>
<keyword evidence="3" id="KW-0540">Nuclease</keyword>
<dbReference type="STRING" id="860235.AOZ06_19730"/>
<protein>
    <submittedName>
        <fullName evidence="3">Endonuclease</fullName>
    </submittedName>
</protein>
<accession>A0A0N9HV03</accession>
<dbReference type="GO" id="GO:0004519">
    <property type="term" value="F:endonuclease activity"/>
    <property type="evidence" value="ECO:0007669"/>
    <property type="project" value="UniProtKB-KW"/>
</dbReference>
<evidence type="ECO:0000313" key="3">
    <source>
        <dbReference type="EMBL" id="ALG08844.1"/>
    </source>
</evidence>
<dbReference type="InterPro" id="IPR005135">
    <property type="entry name" value="Endo/exonuclease/phosphatase"/>
</dbReference>
<dbReference type="Pfam" id="PF03372">
    <property type="entry name" value="Exo_endo_phos"/>
    <property type="match status" value="1"/>
</dbReference>
<keyword evidence="1" id="KW-0732">Signal</keyword>
<dbReference type="AlphaFoldDB" id="A0A0N9HV03"/>
<name>A0A0N9HV03_9PSEU</name>
<keyword evidence="4" id="KW-1185">Reference proteome</keyword>